<gene>
    <name evidence="2" type="ordered locus">Tlet_0194</name>
</gene>
<evidence type="ECO:0000259" key="1">
    <source>
        <dbReference type="PROSITE" id="PS51832"/>
    </source>
</evidence>
<dbReference type="InterPro" id="IPR003607">
    <property type="entry name" value="HD/PDEase_dom"/>
</dbReference>
<dbReference type="Gene3D" id="1.10.3210.10">
    <property type="entry name" value="Hypothetical protein af1432"/>
    <property type="match status" value="1"/>
</dbReference>
<dbReference type="OrthoDB" id="49429at2"/>
<dbReference type="PANTHER" id="PTHR43155">
    <property type="entry name" value="CYCLIC DI-GMP PHOSPHODIESTERASE PA4108-RELATED"/>
    <property type="match status" value="1"/>
</dbReference>
<dbReference type="AlphaFoldDB" id="A8F3N0"/>
<dbReference type="SUPFAM" id="SSF109604">
    <property type="entry name" value="HD-domain/PDEase-like"/>
    <property type="match status" value="1"/>
</dbReference>
<dbReference type="KEGG" id="tle:Tlet_0194"/>
<name>A8F3N0_PSELT</name>
<dbReference type="InterPro" id="IPR037522">
    <property type="entry name" value="HD_GYP_dom"/>
</dbReference>
<dbReference type="eggNOG" id="COG3437">
    <property type="taxonomic scope" value="Bacteria"/>
</dbReference>
<reference evidence="2 3" key="2">
    <citation type="journal article" date="2009" name="Proc. Natl. Acad. Sci. U.S.A.">
        <title>On the chimeric nature, thermophilic origin, and phylogenetic placement of the Thermotogales.</title>
        <authorList>
            <person name="Zhaxybayeva O."/>
            <person name="Swithers K.S."/>
            <person name="Lapierre P."/>
            <person name="Fournier G.P."/>
            <person name="Bickhart D.M."/>
            <person name="DeBoy R.T."/>
            <person name="Nelson K.E."/>
            <person name="Nesbo C.L."/>
            <person name="Doolittle W.F."/>
            <person name="Gogarten J.P."/>
            <person name="Noll K.M."/>
        </authorList>
    </citation>
    <scope>NUCLEOTIDE SEQUENCE [LARGE SCALE GENOMIC DNA]</scope>
    <source>
        <strain evidence="3">ATCC BAA-301 / DSM 14385 / NBRC 107922 / TMO</strain>
    </source>
</reference>
<organism evidence="2 3">
    <name type="scientific">Pseudothermotoga lettingae (strain ATCC BAA-301 / DSM 14385 / NBRC 107922 / TMO)</name>
    <name type="common">Thermotoga lettingae</name>
    <dbReference type="NCBI Taxonomy" id="416591"/>
    <lineage>
        <taxon>Bacteria</taxon>
        <taxon>Thermotogati</taxon>
        <taxon>Thermotogota</taxon>
        <taxon>Thermotogae</taxon>
        <taxon>Thermotogales</taxon>
        <taxon>Thermotogaceae</taxon>
        <taxon>Pseudothermotoga</taxon>
    </lineage>
</organism>
<dbReference type="Pfam" id="PF13487">
    <property type="entry name" value="HD_5"/>
    <property type="match status" value="1"/>
</dbReference>
<dbReference type="STRING" id="416591.Tlet_0194"/>
<dbReference type="Proteomes" id="UP000002016">
    <property type="component" value="Chromosome"/>
</dbReference>
<proteinExistence type="predicted"/>
<dbReference type="PROSITE" id="PS51832">
    <property type="entry name" value="HD_GYP"/>
    <property type="match status" value="1"/>
</dbReference>
<dbReference type="PANTHER" id="PTHR43155:SF2">
    <property type="entry name" value="CYCLIC DI-GMP PHOSPHODIESTERASE PA4108"/>
    <property type="match status" value="1"/>
</dbReference>
<dbReference type="SMART" id="SM00471">
    <property type="entry name" value="HDc"/>
    <property type="match status" value="1"/>
</dbReference>
<dbReference type="HOGENOM" id="CLU_000445_92_10_0"/>
<keyword evidence="3" id="KW-1185">Reference proteome</keyword>
<sequence length="322" mass="37034">MGKKQQMKYKTLLLSSNPEKYVSFQISDQTPFEITMDFEVAWRLINRNLHSYANIVLDAKSFPAEVIKDFVSSLRKEIACVYPIVTIIAPNSAEKEFMSCGADKVVENFSRFDLSLPVSMCDLEKLSPMAFIEFLIQTIKLKDKMLFDHLINVKTYTTVLAKLCLERGLITDKELEFLSIASFFHDIGKLFIPDAVIRKPGKLTNEEFDIIKMHTLHGASLFEKILRYEPKNQLVYTSFFVAKYHHEKFDGSGYPCKLKGEEIPLSARIVAIADVFDALTTDRYYRSAYSPSEAIDIMKSCANHFDPEIFNIFLNNIDYFIK</sequence>
<accession>A8F3N0</accession>
<reference evidence="2 3" key="1">
    <citation type="submission" date="2007-08" db="EMBL/GenBank/DDBJ databases">
        <title>Complete sequence of Thermotoga lettingae TMO.</title>
        <authorList>
            <consortium name="US DOE Joint Genome Institute"/>
            <person name="Copeland A."/>
            <person name="Lucas S."/>
            <person name="Lapidus A."/>
            <person name="Barry K."/>
            <person name="Glavina del Rio T."/>
            <person name="Dalin E."/>
            <person name="Tice H."/>
            <person name="Pitluck S."/>
            <person name="Foster B."/>
            <person name="Bruce D."/>
            <person name="Schmutz J."/>
            <person name="Larimer F."/>
            <person name="Land M."/>
            <person name="Hauser L."/>
            <person name="Kyrpides N."/>
            <person name="Mikhailova N."/>
            <person name="Nelson K."/>
            <person name="Gogarten J.P."/>
            <person name="Noll K."/>
            <person name="Richardson P."/>
        </authorList>
    </citation>
    <scope>NUCLEOTIDE SEQUENCE [LARGE SCALE GENOMIC DNA]</scope>
    <source>
        <strain evidence="3">ATCC BAA-301 / DSM 14385 / NBRC 107922 / TMO</strain>
    </source>
</reference>
<keyword evidence="2" id="KW-0378">Hydrolase</keyword>
<feature type="domain" description="HD-GYP" evidence="1">
    <location>
        <begin position="124"/>
        <end position="322"/>
    </location>
</feature>
<protein>
    <submittedName>
        <fullName evidence="2">Metal dependent phosphohydrolase</fullName>
    </submittedName>
</protein>
<evidence type="ECO:0000313" key="2">
    <source>
        <dbReference type="EMBL" id="ABV32764.1"/>
    </source>
</evidence>
<dbReference type="CDD" id="cd00077">
    <property type="entry name" value="HDc"/>
    <property type="match status" value="1"/>
</dbReference>
<dbReference type="GO" id="GO:0016787">
    <property type="term" value="F:hydrolase activity"/>
    <property type="evidence" value="ECO:0007669"/>
    <property type="project" value="UniProtKB-KW"/>
</dbReference>
<dbReference type="EMBL" id="CP000812">
    <property type="protein sequence ID" value="ABV32764.1"/>
    <property type="molecule type" value="Genomic_DNA"/>
</dbReference>
<evidence type="ECO:0000313" key="3">
    <source>
        <dbReference type="Proteomes" id="UP000002016"/>
    </source>
</evidence>